<feature type="region of interest" description="Disordered" evidence="1">
    <location>
        <begin position="59"/>
        <end position="80"/>
    </location>
</feature>
<feature type="compositionally biased region" description="Basic and acidic residues" evidence="1">
    <location>
        <begin position="70"/>
        <end position="80"/>
    </location>
</feature>
<dbReference type="AlphaFoldDB" id="A0A7I9XTL6"/>
<name>A0A7I9XTL6_9MYCO</name>
<evidence type="ECO:0000256" key="1">
    <source>
        <dbReference type="SAM" id="MobiDB-lite"/>
    </source>
</evidence>
<accession>A0A7I9XTL6</accession>
<evidence type="ECO:0000313" key="2">
    <source>
        <dbReference type="EMBL" id="GFG73324.1"/>
    </source>
</evidence>
<reference evidence="2 3" key="1">
    <citation type="journal article" date="2019" name="Emerg. Microbes Infect.">
        <title>Comprehensive subspecies identification of 175 nontuberculous mycobacteria species based on 7547 genomic profiles.</title>
        <authorList>
            <person name="Matsumoto Y."/>
            <person name="Kinjo T."/>
            <person name="Motooka D."/>
            <person name="Nabeya D."/>
            <person name="Jung N."/>
            <person name="Uechi K."/>
            <person name="Horii T."/>
            <person name="Iida T."/>
            <person name="Fujita J."/>
            <person name="Nakamura S."/>
        </authorList>
    </citation>
    <scope>NUCLEOTIDE SEQUENCE [LARGE SCALE GENOMIC DNA]</scope>
    <source>
        <strain evidence="2 3">JCM 17322</strain>
    </source>
</reference>
<keyword evidence="3" id="KW-1185">Reference proteome</keyword>
<organism evidence="2 3">
    <name type="scientific">Mycobacterium botniense</name>
    <dbReference type="NCBI Taxonomy" id="84962"/>
    <lineage>
        <taxon>Bacteria</taxon>
        <taxon>Bacillati</taxon>
        <taxon>Actinomycetota</taxon>
        <taxon>Actinomycetes</taxon>
        <taxon>Mycobacteriales</taxon>
        <taxon>Mycobacteriaceae</taxon>
        <taxon>Mycobacterium</taxon>
    </lineage>
</organism>
<proteinExistence type="predicted"/>
<comment type="caution">
    <text evidence="2">The sequence shown here is derived from an EMBL/GenBank/DDBJ whole genome shotgun (WGS) entry which is preliminary data.</text>
</comment>
<sequence>MIDALVKTGAAHTVMMLDSGHGTATVGYNSKAASAQRLSGRLRAGKPDAPIHEAVGTQIPAGNSVVPGHHSVDPRIQEIS</sequence>
<evidence type="ECO:0000313" key="3">
    <source>
        <dbReference type="Proteomes" id="UP000465361"/>
    </source>
</evidence>
<protein>
    <submittedName>
        <fullName evidence="2">Uncharacterized protein</fullName>
    </submittedName>
</protein>
<gene>
    <name evidence="2" type="ORF">MBOT_06890</name>
</gene>
<dbReference type="Proteomes" id="UP000465361">
    <property type="component" value="Unassembled WGS sequence"/>
</dbReference>
<dbReference type="EMBL" id="BLKW01000002">
    <property type="protein sequence ID" value="GFG73324.1"/>
    <property type="molecule type" value="Genomic_DNA"/>
</dbReference>